<dbReference type="Proteomes" id="UP000001307">
    <property type="component" value="Unassembled WGS sequence"/>
</dbReference>
<dbReference type="EMBL" id="FN653202">
    <property type="protein sequence ID" value="CBY13599.1"/>
    <property type="molecule type" value="Genomic_DNA"/>
</dbReference>
<keyword evidence="2" id="KW-1185">Reference proteome</keyword>
<name>E4XV68_OIKDI</name>
<dbReference type="AlphaFoldDB" id="E4XV68"/>
<reference evidence="1" key="1">
    <citation type="journal article" date="2010" name="Science">
        <title>Plasticity of animal genome architecture unmasked by rapid evolution of a pelagic tunicate.</title>
        <authorList>
            <person name="Denoeud F."/>
            <person name="Henriet S."/>
            <person name="Mungpakdee S."/>
            <person name="Aury J.M."/>
            <person name="Da Silva C."/>
            <person name="Brinkmann H."/>
            <person name="Mikhaleva J."/>
            <person name="Olsen L.C."/>
            <person name="Jubin C."/>
            <person name="Canestro C."/>
            <person name="Bouquet J.M."/>
            <person name="Danks G."/>
            <person name="Poulain J."/>
            <person name="Campsteijn C."/>
            <person name="Adamski M."/>
            <person name="Cross I."/>
            <person name="Yadetie F."/>
            <person name="Muffato M."/>
            <person name="Louis A."/>
            <person name="Butcher S."/>
            <person name="Tsagkogeorga G."/>
            <person name="Konrad A."/>
            <person name="Singh S."/>
            <person name="Jensen M.F."/>
            <person name="Cong E.H."/>
            <person name="Eikeseth-Otteraa H."/>
            <person name="Noel B."/>
            <person name="Anthouard V."/>
            <person name="Porcel B.M."/>
            <person name="Kachouri-Lafond R."/>
            <person name="Nishino A."/>
            <person name="Ugolini M."/>
            <person name="Chourrout P."/>
            <person name="Nishida H."/>
            <person name="Aasland R."/>
            <person name="Huzurbazar S."/>
            <person name="Westhof E."/>
            <person name="Delsuc F."/>
            <person name="Lehrach H."/>
            <person name="Reinhardt R."/>
            <person name="Weissenbach J."/>
            <person name="Roy S.W."/>
            <person name="Artiguenave F."/>
            <person name="Postlethwait J.H."/>
            <person name="Manak J.R."/>
            <person name="Thompson E.M."/>
            <person name="Jaillon O."/>
            <person name="Du Pasquier L."/>
            <person name="Boudinot P."/>
            <person name="Liberles D.A."/>
            <person name="Volff J.N."/>
            <person name="Philippe H."/>
            <person name="Lenhard B."/>
            <person name="Roest Crollius H."/>
            <person name="Wincker P."/>
            <person name="Chourrout D."/>
        </authorList>
    </citation>
    <scope>NUCLEOTIDE SEQUENCE [LARGE SCALE GENOMIC DNA]</scope>
</reference>
<sequence>AKKLIERLRRSMTTKKRKRIVRALKRIKILQIAPSLPEKSLVLLMAHKIISRKKDDNDNELPTATAQLKTMKKSHSRMRNAPLDEDELKSVKYSELMAHKKINDFYNINSNKRMPENFGEEQTHYFKEINDEIISSNNRKSVCDLEFPPIGLSCAGNNAGMRFQEFIRIIDPSYCDIHGLTKPRCSSTNKILPNPRKVCARFISI</sequence>
<evidence type="ECO:0000313" key="2">
    <source>
        <dbReference type="Proteomes" id="UP000001307"/>
    </source>
</evidence>
<organism evidence="1">
    <name type="scientific">Oikopleura dioica</name>
    <name type="common">Tunicate</name>
    <dbReference type="NCBI Taxonomy" id="34765"/>
    <lineage>
        <taxon>Eukaryota</taxon>
        <taxon>Metazoa</taxon>
        <taxon>Chordata</taxon>
        <taxon>Tunicata</taxon>
        <taxon>Appendicularia</taxon>
        <taxon>Copelata</taxon>
        <taxon>Oikopleuridae</taxon>
        <taxon>Oikopleura</taxon>
    </lineage>
</organism>
<evidence type="ECO:0000313" key="1">
    <source>
        <dbReference type="EMBL" id="CBY13599.1"/>
    </source>
</evidence>
<dbReference type="InParanoid" id="E4XV68"/>
<gene>
    <name evidence="1" type="ORF">GSOID_T00005394001</name>
</gene>
<proteinExistence type="predicted"/>
<feature type="non-terminal residue" evidence="1">
    <location>
        <position position="1"/>
    </location>
</feature>
<accession>E4XV68</accession>
<protein>
    <submittedName>
        <fullName evidence="1">Uncharacterized protein</fullName>
    </submittedName>
</protein>